<dbReference type="CDD" id="cd08047">
    <property type="entry name" value="TAF7"/>
    <property type="match status" value="1"/>
</dbReference>
<sequence>MPKKQAPKRKGQWEVQESLAKSSTFITLKLGKSACERFLSTRDPATLRWIKKNTVLVTQRHIIEQQYLDDEPEEPANVEDALSHGDSPDVVHVPPVPPALPQISAASHGETTDDSDRRRGANNKVSAISSTSTIKPEVDGKGHTTFRYTLIMEPPPPRPKLKLSFSQMGAASPNNIQTQTQSQPQTPSTQQVRTPSIKLNFGKAKPAPSASGPPTASEDGPTPTGSSKKRKRKTPSVEPEPAPVAKARAPQLLKLITKQAPSTAKNSAITPGIKLKTKGKIPKRPTGVGYDSELEDREIDPVILEAFVLRMLPGDDCNYIRDAIANGTVGVSILQKGADIRMRVLDVNGRRGILQIRGKQYAFTIVDLPTITEGMKSWDRKNFIKSVDISQMCLVLGPCKDDEEARTYPLPPDVNPKNYQYAHGLTAPMRNVRKRRFERTARTRLDDIESIERKVNSLLEADSKAHNVTYEVLDHDPRAEEDEFSEEYDSDEDAEGEEEVDYFPQNGAVETQAEYSQTPEEQFQPDEISALEAMFEQGVDENDYAPDTAEPSTAAPSLQPGSANPLSSSAPSVAGETPSAVTDTPAHAAADDDDDEGPDDDEASEADQEADDEQKETMAKIREAEDKIARQKEQLKGTSNQILKKKIAKKIQDLDSDIRMMRRHIGKGEEEEEEEGGGEGAQVQGEEGGGGQGGEESGSGSEEE</sequence>
<feature type="compositionally biased region" description="Acidic residues" evidence="6">
    <location>
        <begin position="479"/>
        <end position="499"/>
    </location>
</feature>
<proteinExistence type="inferred from homology"/>
<feature type="compositionally biased region" description="Basic and acidic residues" evidence="6">
    <location>
        <begin position="650"/>
        <end position="660"/>
    </location>
</feature>
<dbReference type="SMART" id="SM01370">
    <property type="entry name" value="TAFII55_N"/>
    <property type="match status" value="1"/>
</dbReference>
<evidence type="ECO:0000313" key="8">
    <source>
        <dbReference type="EMBL" id="KAK5951000.1"/>
    </source>
</evidence>
<feature type="compositionally biased region" description="Gly residues" evidence="6">
    <location>
        <begin position="686"/>
        <end position="697"/>
    </location>
</feature>
<dbReference type="AlphaFoldDB" id="A0AAN8EJM0"/>
<evidence type="ECO:0000256" key="6">
    <source>
        <dbReference type="SAM" id="MobiDB-lite"/>
    </source>
</evidence>
<dbReference type="InterPro" id="IPR006751">
    <property type="entry name" value="TAFII55_prot_cons_reg"/>
</dbReference>
<evidence type="ECO:0000313" key="9">
    <source>
        <dbReference type="Proteomes" id="UP001316803"/>
    </source>
</evidence>
<feature type="compositionally biased region" description="Low complexity" evidence="6">
    <location>
        <begin position="177"/>
        <end position="191"/>
    </location>
</feature>
<feature type="region of interest" description="Disordered" evidence="6">
    <location>
        <begin position="469"/>
        <end position="499"/>
    </location>
</feature>
<dbReference type="GO" id="GO:0005669">
    <property type="term" value="C:transcription factor TFIID complex"/>
    <property type="evidence" value="ECO:0007669"/>
    <property type="project" value="InterPro"/>
</dbReference>
<feature type="region of interest" description="Disordered" evidence="6">
    <location>
        <begin position="542"/>
        <end position="704"/>
    </location>
</feature>
<keyword evidence="5" id="KW-0539">Nucleus</keyword>
<name>A0AAN8EJM0_9EURO</name>
<dbReference type="GO" id="GO:0016251">
    <property type="term" value="F:RNA polymerase II general transcription initiation factor activity"/>
    <property type="evidence" value="ECO:0007669"/>
    <property type="project" value="TreeGrafter"/>
</dbReference>
<feature type="compositionally biased region" description="Basic and acidic residues" evidence="6">
    <location>
        <begin position="110"/>
        <end position="119"/>
    </location>
</feature>
<dbReference type="EMBL" id="JAKLMC020000023">
    <property type="protein sequence ID" value="KAK5951000.1"/>
    <property type="molecule type" value="Genomic_DNA"/>
</dbReference>
<feature type="compositionally biased region" description="Basic and acidic residues" evidence="6">
    <location>
        <begin position="615"/>
        <end position="635"/>
    </location>
</feature>
<dbReference type="GO" id="GO:0051123">
    <property type="term" value="P:RNA polymerase II preinitiation complex assembly"/>
    <property type="evidence" value="ECO:0007669"/>
    <property type="project" value="TreeGrafter"/>
</dbReference>
<feature type="region of interest" description="Disordered" evidence="6">
    <location>
        <begin position="174"/>
        <end position="193"/>
    </location>
</feature>
<dbReference type="PANTHER" id="PTHR12228">
    <property type="entry name" value="TRANSCRIPTION INITIATION FACTOR TFIID 55 KD SUBUNIT-RELATED"/>
    <property type="match status" value="1"/>
</dbReference>
<evidence type="ECO:0000256" key="3">
    <source>
        <dbReference type="ARBA" id="ARBA00023015"/>
    </source>
</evidence>
<keyword evidence="9" id="KW-1185">Reference proteome</keyword>
<evidence type="ECO:0000256" key="5">
    <source>
        <dbReference type="ARBA" id="ARBA00023242"/>
    </source>
</evidence>
<organism evidence="8 9">
    <name type="scientific">Knufia fluminis</name>
    <dbReference type="NCBI Taxonomy" id="191047"/>
    <lineage>
        <taxon>Eukaryota</taxon>
        <taxon>Fungi</taxon>
        <taxon>Dikarya</taxon>
        <taxon>Ascomycota</taxon>
        <taxon>Pezizomycotina</taxon>
        <taxon>Eurotiomycetes</taxon>
        <taxon>Chaetothyriomycetidae</taxon>
        <taxon>Chaetothyriales</taxon>
        <taxon>Trichomeriaceae</taxon>
        <taxon>Knufia</taxon>
    </lineage>
</organism>
<comment type="subcellular location">
    <subcellularLocation>
        <location evidence="1">Nucleus</location>
    </subcellularLocation>
</comment>
<evidence type="ECO:0000256" key="4">
    <source>
        <dbReference type="ARBA" id="ARBA00023163"/>
    </source>
</evidence>
<reference evidence="8 9" key="1">
    <citation type="submission" date="2022-12" db="EMBL/GenBank/DDBJ databases">
        <title>Genomic features and morphological characterization of a novel Knufia sp. strain isolated from spacecraft assembly facility.</title>
        <authorList>
            <person name="Teixeira M."/>
            <person name="Chander A.M."/>
            <person name="Stajich J.E."/>
            <person name="Venkateswaran K."/>
        </authorList>
    </citation>
    <scope>NUCLEOTIDE SEQUENCE [LARGE SCALE GENOMIC DNA]</scope>
    <source>
        <strain evidence="8 9">FJI-L2-BK-P2</strain>
    </source>
</reference>
<evidence type="ECO:0000259" key="7">
    <source>
        <dbReference type="SMART" id="SM01370"/>
    </source>
</evidence>
<feature type="compositionally biased region" description="Acidic residues" evidence="6">
    <location>
        <begin position="591"/>
        <end position="614"/>
    </location>
</feature>
<gene>
    <name evidence="8" type="ORF">OHC33_008072</name>
</gene>
<comment type="similarity">
    <text evidence="2">Belongs to the TAF7 family.</text>
</comment>
<dbReference type="Pfam" id="PF04658">
    <property type="entry name" value="TAFII55_N"/>
    <property type="match status" value="1"/>
</dbReference>
<dbReference type="InterPro" id="IPR037817">
    <property type="entry name" value="TAF7"/>
</dbReference>
<feature type="region of interest" description="Disordered" evidence="6">
    <location>
        <begin position="67"/>
        <end position="141"/>
    </location>
</feature>
<feature type="compositionally biased region" description="Polar residues" evidence="6">
    <location>
        <begin position="123"/>
        <end position="134"/>
    </location>
</feature>
<dbReference type="PANTHER" id="PTHR12228:SF0">
    <property type="entry name" value="TATA-BOX BINDING PROTEIN ASSOCIATED FACTOR 7"/>
    <property type="match status" value="1"/>
</dbReference>
<feature type="compositionally biased region" description="Polar residues" evidence="6">
    <location>
        <begin position="550"/>
        <end position="571"/>
    </location>
</feature>
<feature type="region of interest" description="Disordered" evidence="6">
    <location>
        <begin position="200"/>
        <end position="248"/>
    </location>
</feature>
<feature type="compositionally biased region" description="Low complexity" evidence="6">
    <location>
        <begin position="202"/>
        <end position="217"/>
    </location>
</feature>
<evidence type="ECO:0000256" key="2">
    <source>
        <dbReference type="ARBA" id="ARBA00009368"/>
    </source>
</evidence>
<keyword evidence="3" id="KW-0805">Transcription regulation</keyword>
<feature type="compositionally biased region" description="Acidic residues" evidence="6">
    <location>
        <begin position="67"/>
        <end position="77"/>
    </location>
</feature>
<accession>A0AAN8EJM0</accession>
<feature type="domain" description="TAFII55 protein conserved region" evidence="7">
    <location>
        <begin position="303"/>
        <end position="467"/>
    </location>
</feature>
<dbReference type="Proteomes" id="UP001316803">
    <property type="component" value="Unassembled WGS sequence"/>
</dbReference>
<evidence type="ECO:0000256" key="1">
    <source>
        <dbReference type="ARBA" id="ARBA00004123"/>
    </source>
</evidence>
<keyword evidence="4" id="KW-0804">Transcription</keyword>
<comment type="caution">
    <text evidence="8">The sequence shown here is derived from an EMBL/GenBank/DDBJ whole genome shotgun (WGS) entry which is preliminary data.</text>
</comment>
<protein>
    <recommendedName>
        <fullName evidence="7">TAFII55 protein conserved region domain-containing protein</fullName>
    </recommendedName>
</protein>